<name>A0A381YNA2_9ZZZZ</name>
<accession>A0A381YNA2</accession>
<reference evidence="1" key="1">
    <citation type="submission" date="2018-05" db="EMBL/GenBank/DDBJ databases">
        <authorList>
            <person name="Lanie J.A."/>
            <person name="Ng W.-L."/>
            <person name="Kazmierczak K.M."/>
            <person name="Andrzejewski T.M."/>
            <person name="Davidsen T.M."/>
            <person name="Wayne K.J."/>
            <person name="Tettelin H."/>
            <person name="Glass J.I."/>
            <person name="Rusch D."/>
            <person name="Podicherti R."/>
            <person name="Tsui H.-C.T."/>
            <person name="Winkler M.E."/>
        </authorList>
    </citation>
    <scope>NUCLEOTIDE SEQUENCE</scope>
</reference>
<gene>
    <name evidence="1" type="ORF">METZ01_LOCUS131288</name>
</gene>
<proteinExistence type="predicted"/>
<protein>
    <submittedName>
        <fullName evidence="1">Uncharacterized protein</fullName>
    </submittedName>
</protein>
<sequence>MLQLISHRVRAPSICDATVVACCLANDPAEGEATFATTTKGIPKAVKSGIESNRVRNGNLLRS</sequence>
<dbReference type="AlphaFoldDB" id="A0A381YNA2"/>
<dbReference type="EMBL" id="UINC01018633">
    <property type="protein sequence ID" value="SVA78434.1"/>
    <property type="molecule type" value="Genomic_DNA"/>
</dbReference>
<organism evidence="1">
    <name type="scientific">marine metagenome</name>
    <dbReference type="NCBI Taxonomy" id="408172"/>
    <lineage>
        <taxon>unclassified sequences</taxon>
        <taxon>metagenomes</taxon>
        <taxon>ecological metagenomes</taxon>
    </lineage>
</organism>
<evidence type="ECO:0000313" key="1">
    <source>
        <dbReference type="EMBL" id="SVA78434.1"/>
    </source>
</evidence>